<comment type="similarity">
    <text evidence="1 5">Belongs to the universal ribosomal protein uL10 family.</text>
</comment>
<dbReference type="PANTHER" id="PTHR11560">
    <property type="entry name" value="39S RIBOSOMAL PROTEIN L10, MITOCHONDRIAL"/>
    <property type="match status" value="1"/>
</dbReference>
<keyword evidence="3 5" id="KW-0687">Ribonucleoprotein</keyword>
<evidence type="ECO:0000313" key="6">
    <source>
        <dbReference type="EMBL" id="OGD23398.1"/>
    </source>
</evidence>
<evidence type="ECO:0000256" key="1">
    <source>
        <dbReference type="ARBA" id="ARBA00008889"/>
    </source>
</evidence>
<dbReference type="InterPro" id="IPR047865">
    <property type="entry name" value="Ribosomal_uL10_bac_type"/>
</dbReference>
<comment type="function">
    <text evidence="5">Forms part of the ribosomal stalk, playing a central role in the interaction of the ribosome with GTP-bound translation factors.</text>
</comment>
<keyword evidence="5" id="KW-0699">rRNA-binding</keyword>
<evidence type="ECO:0000256" key="2">
    <source>
        <dbReference type="ARBA" id="ARBA00022980"/>
    </source>
</evidence>
<dbReference type="EMBL" id="MEYI01000041">
    <property type="protein sequence ID" value="OGD23398.1"/>
    <property type="molecule type" value="Genomic_DNA"/>
</dbReference>
<evidence type="ECO:0000256" key="4">
    <source>
        <dbReference type="ARBA" id="ARBA00035202"/>
    </source>
</evidence>
<organism evidence="6 7">
    <name type="scientific">Candidatus Azambacteria bacterium RBG_16_47_10</name>
    <dbReference type="NCBI Taxonomy" id="1797292"/>
    <lineage>
        <taxon>Bacteria</taxon>
        <taxon>Candidatus Azamiibacteriota</taxon>
    </lineage>
</organism>
<dbReference type="Gene3D" id="3.30.70.1730">
    <property type="match status" value="1"/>
</dbReference>
<dbReference type="NCBIfam" id="NF000955">
    <property type="entry name" value="PRK00099.1-1"/>
    <property type="match status" value="1"/>
</dbReference>
<dbReference type="InterPro" id="IPR043141">
    <property type="entry name" value="Ribosomal_uL10-like_sf"/>
</dbReference>
<keyword evidence="5" id="KW-0694">RNA-binding</keyword>
<dbReference type="GO" id="GO:0005840">
    <property type="term" value="C:ribosome"/>
    <property type="evidence" value="ECO:0007669"/>
    <property type="project" value="UniProtKB-KW"/>
</dbReference>
<evidence type="ECO:0000256" key="3">
    <source>
        <dbReference type="ARBA" id="ARBA00023274"/>
    </source>
</evidence>
<dbReference type="GO" id="GO:1990904">
    <property type="term" value="C:ribonucleoprotein complex"/>
    <property type="evidence" value="ECO:0007669"/>
    <property type="project" value="UniProtKB-KW"/>
</dbReference>
<sequence length="168" mass="18496">MSLTKKQKETIVKDVADKLSKNNILLLASFSKISVEKIKQLRKDLKAKGIDFKVIKKRLLGVAFEKAKIDTSAIDMKNAPEACGVVFASGDQIAPVRTVHMFARVKENESFKVLGGLFDGNFISMERLAPLAKVSSREELYSRLLGQLNAPLSKLVYAVKAIGDKKSA</sequence>
<dbReference type="GO" id="GO:0070180">
    <property type="term" value="F:large ribosomal subunit rRNA binding"/>
    <property type="evidence" value="ECO:0007669"/>
    <property type="project" value="UniProtKB-UniRule"/>
</dbReference>
<accession>A0A1F5AYD9</accession>
<protein>
    <recommendedName>
        <fullName evidence="4 5">Large ribosomal subunit protein uL10</fullName>
    </recommendedName>
</protein>
<dbReference type="Proteomes" id="UP000176639">
    <property type="component" value="Unassembled WGS sequence"/>
</dbReference>
<name>A0A1F5AYD9_9BACT</name>
<gene>
    <name evidence="5" type="primary">rplJ</name>
    <name evidence="6" type="ORF">A2Z10_01340</name>
</gene>
<dbReference type="Gene3D" id="6.10.250.290">
    <property type="match status" value="1"/>
</dbReference>
<dbReference type="InterPro" id="IPR001790">
    <property type="entry name" value="Ribosomal_uL10"/>
</dbReference>
<dbReference type="Pfam" id="PF00466">
    <property type="entry name" value="Ribosomal_L10"/>
    <property type="match status" value="1"/>
</dbReference>
<comment type="subunit">
    <text evidence="5">Part of the ribosomal stalk of the 50S ribosomal subunit. The N-terminus interacts with L11 and the large rRNA to form the base of the stalk. The C-terminus forms an elongated spine to which L12 dimers bind in a sequential fashion forming a multimeric L10(L12)X complex.</text>
</comment>
<dbReference type="CDD" id="cd05797">
    <property type="entry name" value="Ribosomal_L10"/>
    <property type="match status" value="1"/>
</dbReference>
<reference evidence="6 7" key="1">
    <citation type="journal article" date="2016" name="Nat. Commun.">
        <title>Thousands of microbial genomes shed light on interconnected biogeochemical processes in an aquifer system.</title>
        <authorList>
            <person name="Anantharaman K."/>
            <person name="Brown C.T."/>
            <person name="Hug L.A."/>
            <person name="Sharon I."/>
            <person name="Castelle C.J."/>
            <person name="Probst A.J."/>
            <person name="Thomas B.C."/>
            <person name="Singh A."/>
            <person name="Wilkins M.J."/>
            <person name="Karaoz U."/>
            <person name="Brodie E.L."/>
            <person name="Williams K.H."/>
            <person name="Hubbard S.S."/>
            <person name="Banfield J.F."/>
        </authorList>
    </citation>
    <scope>NUCLEOTIDE SEQUENCE [LARGE SCALE GENOMIC DNA]</scope>
</reference>
<keyword evidence="2 5" id="KW-0689">Ribosomal protein</keyword>
<dbReference type="HAMAP" id="MF_00362">
    <property type="entry name" value="Ribosomal_uL10"/>
    <property type="match status" value="1"/>
</dbReference>
<dbReference type="InterPro" id="IPR022973">
    <property type="entry name" value="Ribosomal_uL10_bac"/>
</dbReference>
<dbReference type="SUPFAM" id="SSF160369">
    <property type="entry name" value="Ribosomal protein L10-like"/>
    <property type="match status" value="1"/>
</dbReference>
<proteinExistence type="inferred from homology"/>
<evidence type="ECO:0000313" key="7">
    <source>
        <dbReference type="Proteomes" id="UP000176639"/>
    </source>
</evidence>
<dbReference type="AlphaFoldDB" id="A0A1F5AYD9"/>
<evidence type="ECO:0000256" key="5">
    <source>
        <dbReference type="HAMAP-Rule" id="MF_00362"/>
    </source>
</evidence>
<dbReference type="GO" id="GO:0006412">
    <property type="term" value="P:translation"/>
    <property type="evidence" value="ECO:0007669"/>
    <property type="project" value="UniProtKB-UniRule"/>
</dbReference>
<comment type="caution">
    <text evidence="6">The sequence shown here is derived from an EMBL/GenBank/DDBJ whole genome shotgun (WGS) entry which is preliminary data.</text>
</comment>